<dbReference type="GeneID" id="85351136"/>
<dbReference type="RefSeq" id="XP_060330430.1">
    <property type="nucleotide sequence ID" value="XM_060467588.1"/>
</dbReference>
<comment type="caution">
    <text evidence="2">The sequence shown here is derived from an EMBL/GenBank/DDBJ whole genome shotgun (WGS) entry which is preliminary data.</text>
</comment>
<gene>
    <name evidence="2" type="ORF">EV420DRAFT_1270744</name>
</gene>
<keyword evidence="1" id="KW-0732">Signal</keyword>
<accession>A0AA39KBX3</accession>
<protein>
    <submittedName>
        <fullName evidence="2">Uncharacterized protein</fullName>
    </submittedName>
</protein>
<feature type="chain" id="PRO_5041360304" evidence="1">
    <location>
        <begin position="20"/>
        <end position="569"/>
    </location>
</feature>
<keyword evidence="3" id="KW-1185">Reference proteome</keyword>
<organism evidence="2 3">
    <name type="scientific">Armillaria tabescens</name>
    <name type="common">Ringless honey mushroom</name>
    <name type="synonym">Agaricus tabescens</name>
    <dbReference type="NCBI Taxonomy" id="1929756"/>
    <lineage>
        <taxon>Eukaryota</taxon>
        <taxon>Fungi</taxon>
        <taxon>Dikarya</taxon>
        <taxon>Basidiomycota</taxon>
        <taxon>Agaricomycotina</taxon>
        <taxon>Agaricomycetes</taxon>
        <taxon>Agaricomycetidae</taxon>
        <taxon>Agaricales</taxon>
        <taxon>Marasmiineae</taxon>
        <taxon>Physalacriaceae</taxon>
        <taxon>Desarmillaria</taxon>
    </lineage>
</organism>
<dbReference type="EMBL" id="JAUEPS010000018">
    <property type="protein sequence ID" value="KAK0458142.1"/>
    <property type="molecule type" value="Genomic_DNA"/>
</dbReference>
<feature type="signal peptide" evidence="1">
    <location>
        <begin position="1"/>
        <end position="19"/>
    </location>
</feature>
<dbReference type="AlphaFoldDB" id="A0AA39KBX3"/>
<proteinExistence type="predicted"/>
<evidence type="ECO:0000313" key="2">
    <source>
        <dbReference type="EMBL" id="KAK0458142.1"/>
    </source>
</evidence>
<reference evidence="2" key="1">
    <citation type="submission" date="2023-06" db="EMBL/GenBank/DDBJ databases">
        <authorList>
            <consortium name="Lawrence Berkeley National Laboratory"/>
            <person name="Ahrendt S."/>
            <person name="Sahu N."/>
            <person name="Indic B."/>
            <person name="Wong-Bajracharya J."/>
            <person name="Merenyi Z."/>
            <person name="Ke H.-M."/>
            <person name="Monk M."/>
            <person name="Kocsube S."/>
            <person name="Drula E."/>
            <person name="Lipzen A."/>
            <person name="Balint B."/>
            <person name="Henrissat B."/>
            <person name="Andreopoulos B."/>
            <person name="Martin F.M."/>
            <person name="Harder C.B."/>
            <person name="Rigling D."/>
            <person name="Ford K.L."/>
            <person name="Foster G.D."/>
            <person name="Pangilinan J."/>
            <person name="Papanicolaou A."/>
            <person name="Barry K."/>
            <person name="LaButti K."/>
            <person name="Viragh M."/>
            <person name="Koriabine M."/>
            <person name="Yan M."/>
            <person name="Riley R."/>
            <person name="Champramary S."/>
            <person name="Plett K.L."/>
            <person name="Tsai I.J."/>
            <person name="Slot J."/>
            <person name="Sipos G."/>
            <person name="Plett J."/>
            <person name="Nagy L.G."/>
            <person name="Grigoriev I.V."/>
        </authorList>
    </citation>
    <scope>NUCLEOTIDE SEQUENCE</scope>
    <source>
        <strain evidence="2">CCBAS 213</strain>
    </source>
</reference>
<evidence type="ECO:0000256" key="1">
    <source>
        <dbReference type="SAM" id="SignalP"/>
    </source>
</evidence>
<name>A0AA39KBX3_ARMTA</name>
<evidence type="ECO:0000313" key="3">
    <source>
        <dbReference type="Proteomes" id="UP001175211"/>
    </source>
</evidence>
<sequence>MASYSFFILTSLILVTVDATNNWDKPCFYGECEYSLPSHVPASGSLKIWGSADVLSDITPAAGWEILDCSPDELEQEIRLVCSNNSTDSADCDHLYQNDGAEGKIVRLPESCGQNAFARVARAWDPEDQSLSSDVVARVIRRDGTTPPVKALALDTNFAAINSSKTGTVNFAIVGANIPGADIDLSSLSAGTSRRSHLSTRNASDIVGNALFSLGGLLKNHISVGKSVDIPVDIDQTFNLLNESISCPSIDASLNINIAAKAHALATLGVSASGTILPPKIDDFGITASLDATLDGAIDILADVTGTLDSGRIVLLQPILIAGIDFPGIFSLGPSFEIDAQAKAQLDVNLDLNVGVVYTISQAQFVYPPNDDNASNSGSFNTGDTPLELSVGAAVNATGTIEAHLIPRLNLGLSAFAGIAEANVFLELDASATLDLELDATAEANVTIGDGSTSARRSRPTSVAEAIYAARSAEESSSPTPTSVADLSVSTNTSTSLGGCFSIHSGLDVNIGAEGNFFSIIKEGVSLTLFDKDWELYAVGRLLASPSQILTIGLVYRHASALELVRLRP</sequence>
<dbReference type="Proteomes" id="UP001175211">
    <property type="component" value="Unassembled WGS sequence"/>
</dbReference>